<reference evidence="1 2" key="1">
    <citation type="submission" date="2017-06" db="EMBL/GenBank/DDBJ databases">
        <title>Novel microbial phyla capable of carbon fixation and sulfur reduction in deep-sea sediments.</title>
        <authorList>
            <person name="Huang J."/>
            <person name="Baker B."/>
            <person name="Wang Y."/>
        </authorList>
    </citation>
    <scope>NUCLEOTIDE SEQUENCE [LARGE SCALE GENOMIC DNA]</scope>
    <source>
        <strain evidence="1">B3_TA06</strain>
    </source>
</reference>
<name>A0A532UY81_UNCT6</name>
<gene>
    <name evidence="1" type="ORF">CEE36_09945</name>
</gene>
<sequence length="406" mass="46096">MHKRWTPGSIWGTSILLALTFSAVIAQETKAYTDTLDLTEYARDELFFMSQITRADSLPIFFAFHDSLWKPASGVLCVVETKKGRFEKTSDKNGEVVFWIPRKARRITGFKVYSCQPVKGEFPLTGSAGSESTNLGLIGSLTVFFKLFIAARNAPLYLSYGMPELEEDGIRVLYPSEFNKQAGQVLDAVLKGRKVIESELDMELKPVKVVLKQDTATFELHIGGGWWTTPEIDSSYVFGTIPHEWVESSLGSIYNVDGRWIGDGLANYAAFEIEKRYYPEGYSRLHRDDYPRYDPKKTYDLRTWKEAQIINLRGGRSVDVFGYLLAPYFWAKVVEKSGNPELIPRFLEECRTAENKSSDTAIAILSRLSGLDIEEEMVITGKEFRENVGRYWPEPQSSSVNKSEKE</sequence>
<proteinExistence type="predicted"/>
<dbReference type="Proteomes" id="UP000317778">
    <property type="component" value="Unassembled WGS sequence"/>
</dbReference>
<organism evidence="1 2">
    <name type="scientific">candidate division TA06 bacterium B3_TA06</name>
    <dbReference type="NCBI Taxonomy" id="2012487"/>
    <lineage>
        <taxon>Bacteria</taxon>
        <taxon>Bacteria division TA06</taxon>
    </lineage>
</organism>
<accession>A0A532UY81</accession>
<evidence type="ECO:0000313" key="2">
    <source>
        <dbReference type="Proteomes" id="UP000317778"/>
    </source>
</evidence>
<protein>
    <submittedName>
        <fullName evidence="1">Uncharacterized protein</fullName>
    </submittedName>
</protein>
<dbReference type="AlphaFoldDB" id="A0A532UY81"/>
<evidence type="ECO:0000313" key="1">
    <source>
        <dbReference type="EMBL" id="TKJ39896.1"/>
    </source>
</evidence>
<comment type="caution">
    <text evidence="1">The sequence shown here is derived from an EMBL/GenBank/DDBJ whole genome shotgun (WGS) entry which is preliminary data.</text>
</comment>
<dbReference type="EMBL" id="NJBO01000021">
    <property type="protein sequence ID" value="TKJ39896.1"/>
    <property type="molecule type" value="Genomic_DNA"/>
</dbReference>